<name>M2RTC3_CERS8</name>
<dbReference type="PROSITE" id="PS51375">
    <property type="entry name" value="PPR"/>
    <property type="match status" value="2"/>
</dbReference>
<feature type="repeat" description="PPR" evidence="5">
    <location>
        <begin position="112"/>
        <end position="146"/>
    </location>
</feature>
<dbReference type="NCBIfam" id="TIGR00756">
    <property type="entry name" value="PPR"/>
    <property type="match status" value="1"/>
</dbReference>
<dbReference type="GO" id="GO:0031930">
    <property type="term" value="P:mitochondria-nucleus signaling pathway"/>
    <property type="evidence" value="ECO:0007669"/>
    <property type="project" value="TreeGrafter"/>
</dbReference>
<comment type="subunit">
    <text evidence="4">Binds to mitochondrial small subunit 15S rRNA.</text>
</comment>
<proteinExistence type="inferred from homology"/>
<dbReference type="InterPro" id="IPR011990">
    <property type="entry name" value="TPR-like_helical_dom_sf"/>
</dbReference>
<dbReference type="Proteomes" id="UP000016930">
    <property type="component" value="Unassembled WGS sequence"/>
</dbReference>
<dbReference type="OrthoDB" id="185373at2759"/>
<evidence type="ECO:0000313" key="7">
    <source>
        <dbReference type="EMBL" id="EMD42191.1"/>
    </source>
</evidence>
<comment type="similarity">
    <text evidence="1">Belongs to the CCM1 family.</text>
</comment>
<dbReference type="Gene3D" id="1.25.40.10">
    <property type="entry name" value="Tetratricopeptide repeat domain"/>
    <property type="match status" value="2"/>
</dbReference>
<keyword evidence="8" id="KW-1185">Reference proteome</keyword>
<keyword evidence="2" id="KW-0677">Repeat</keyword>
<dbReference type="PANTHER" id="PTHR47936">
    <property type="entry name" value="PPR_LONG DOMAIN-CONTAINING PROTEIN"/>
    <property type="match status" value="1"/>
</dbReference>
<evidence type="ECO:0000313" key="8">
    <source>
        <dbReference type="Proteomes" id="UP000016930"/>
    </source>
</evidence>
<organism evidence="7 8">
    <name type="scientific">Ceriporiopsis subvermispora (strain B)</name>
    <name type="common">White-rot fungus</name>
    <name type="synonym">Gelatoporia subvermispora</name>
    <dbReference type="NCBI Taxonomy" id="914234"/>
    <lineage>
        <taxon>Eukaryota</taxon>
        <taxon>Fungi</taxon>
        <taxon>Dikarya</taxon>
        <taxon>Basidiomycota</taxon>
        <taxon>Agaricomycotina</taxon>
        <taxon>Agaricomycetes</taxon>
        <taxon>Polyporales</taxon>
        <taxon>Gelatoporiaceae</taxon>
        <taxon>Gelatoporia</taxon>
    </lineage>
</organism>
<feature type="repeat" description="PPR" evidence="5">
    <location>
        <begin position="238"/>
        <end position="272"/>
    </location>
</feature>
<evidence type="ECO:0000256" key="3">
    <source>
        <dbReference type="ARBA" id="ARBA00044493"/>
    </source>
</evidence>
<evidence type="ECO:0008006" key="9">
    <source>
        <dbReference type="Google" id="ProtNLM"/>
    </source>
</evidence>
<sequence>LLGFLGDREKARILALNMATTRHPLRALRVLSVARQLGCAFKQNAYESLAHQLGQHEHWYLLPSLIKLGRRDTSRTTLRLLNWYARALIEVKQFKELEDVPLIFKEEGLRPDRRTYHLLISGFLRNRDVVKARHFLTEMQAAGFTVDSTTHALIASVYRALGPDKTVRSRALQALPGADERTKTVILNSLILMALEMRDIQGALQYLSLFKGGPPGSGESPDDGEDPAPDAGNSAPLDATTFTMFLNYFARDGNVERAMQVIQWMQDLNVAVDDGVAAALVRVYHAAGQTSTAIALVANMC</sequence>
<evidence type="ECO:0000256" key="2">
    <source>
        <dbReference type="ARBA" id="ARBA00022737"/>
    </source>
</evidence>
<dbReference type="PANTHER" id="PTHR47936:SF1">
    <property type="entry name" value="PENTATRICOPEPTIDE REPEAT-CONTAINING PROTEIN GUN1, CHLOROPLASTIC"/>
    <property type="match status" value="1"/>
</dbReference>
<reference evidence="7 8" key="1">
    <citation type="journal article" date="2012" name="Proc. Natl. Acad. Sci. U.S.A.">
        <title>Comparative genomics of Ceriporiopsis subvermispora and Phanerochaete chrysosporium provide insight into selective ligninolysis.</title>
        <authorList>
            <person name="Fernandez-Fueyo E."/>
            <person name="Ruiz-Duenas F.J."/>
            <person name="Ferreira P."/>
            <person name="Floudas D."/>
            <person name="Hibbett D.S."/>
            <person name="Canessa P."/>
            <person name="Larrondo L.F."/>
            <person name="James T.Y."/>
            <person name="Seelenfreund D."/>
            <person name="Lobos S."/>
            <person name="Polanco R."/>
            <person name="Tello M."/>
            <person name="Honda Y."/>
            <person name="Watanabe T."/>
            <person name="Watanabe T."/>
            <person name="Ryu J.S."/>
            <person name="Kubicek C.P."/>
            <person name="Schmoll M."/>
            <person name="Gaskell J."/>
            <person name="Hammel K.E."/>
            <person name="St John F.J."/>
            <person name="Vanden Wymelenberg A."/>
            <person name="Sabat G."/>
            <person name="Splinter BonDurant S."/>
            <person name="Syed K."/>
            <person name="Yadav J.S."/>
            <person name="Doddapaneni H."/>
            <person name="Subramanian V."/>
            <person name="Lavin J.L."/>
            <person name="Oguiza J.A."/>
            <person name="Perez G."/>
            <person name="Pisabarro A.G."/>
            <person name="Ramirez L."/>
            <person name="Santoyo F."/>
            <person name="Master E."/>
            <person name="Coutinho P.M."/>
            <person name="Henrissat B."/>
            <person name="Lombard V."/>
            <person name="Magnuson J.K."/>
            <person name="Kuees U."/>
            <person name="Hori C."/>
            <person name="Igarashi K."/>
            <person name="Samejima M."/>
            <person name="Held B.W."/>
            <person name="Barry K.W."/>
            <person name="LaButti K.M."/>
            <person name="Lapidus A."/>
            <person name="Lindquist E.A."/>
            <person name="Lucas S.M."/>
            <person name="Riley R."/>
            <person name="Salamov A.A."/>
            <person name="Hoffmeister D."/>
            <person name="Schwenk D."/>
            <person name="Hadar Y."/>
            <person name="Yarden O."/>
            <person name="de Vries R.P."/>
            <person name="Wiebenga A."/>
            <person name="Stenlid J."/>
            <person name="Eastwood D."/>
            <person name="Grigoriev I.V."/>
            <person name="Berka R.M."/>
            <person name="Blanchette R.A."/>
            <person name="Kersten P."/>
            <person name="Martinez A.T."/>
            <person name="Vicuna R."/>
            <person name="Cullen D."/>
        </authorList>
    </citation>
    <scope>NUCLEOTIDE SEQUENCE [LARGE SCALE GENOMIC DNA]</scope>
    <source>
        <strain evidence="7 8">B</strain>
    </source>
</reference>
<feature type="non-terminal residue" evidence="7">
    <location>
        <position position="1"/>
    </location>
</feature>
<gene>
    <name evidence="7" type="ORF">CERSUDRAFT_32903</name>
</gene>
<feature type="non-terminal residue" evidence="7">
    <location>
        <position position="301"/>
    </location>
</feature>
<dbReference type="EMBL" id="KB445791">
    <property type="protein sequence ID" value="EMD42191.1"/>
    <property type="molecule type" value="Genomic_DNA"/>
</dbReference>
<dbReference type="HOGENOM" id="CLU_926059_0_0_1"/>
<protein>
    <recommendedName>
        <fullName evidence="9">Pentacotripeptide-repeat region of PRORP domain-containing protein</fullName>
    </recommendedName>
</protein>
<evidence type="ECO:0000256" key="4">
    <source>
        <dbReference type="ARBA" id="ARBA00044511"/>
    </source>
</evidence>
<dbReference type="InterPro" id="IPR002885">
    <property type="entry name" value="PPR_rpt"/>
</dbReference>
<evidence type="ECO:0000256" key="1">
    <source>
        <dbReference type="ARBA" id="ARBA00006192"/>
    </source>
</evidence>
<accession>M2RTC3</accession>
<comment type="function">
    <text evidence="3">Regulates mitochondrial small subunit maturation by controlling 15S rRNA 5'-end processing. Localizes to the 5' precursor of the 15S rRNA in a position that is subsequently occupied by mS47 in the mature yeast mtSSU. Uses structure and sequence-specific RNA recognition, binding to a single-stranded region of the precursor and specifically recognizing bases -6 to -1. The exchange of Ccm1 for mS47 is coupled to the irreversible removal of precursor rRNA that is accompanied by conformational changes of the mitoribosomal proteins uS5m and mS26. These conformational changes signal completion of 5'-end rRNA processing through protection of the mature 5'-end of the 15S rRNA and stabilization of mS47. The removal of the 5' precursor together with the dissociation of Ccm1 may be catalyzed by the 5'-3' exoribonuclease Pet127. Involved in the specific removal of group I introns in mitochondrial encoded transcripts.</text>
</comment>
<dbReference type="AlphaFoldDB" id="M2RTC3"/>
<evidence type="ECO:0000256" key="6">
    <source>
        <dbReference type="SAM" id="MobiDB-lite"/>
    </source>
</evidence>
<dbReference type="STRING" id="914234.M2RTC3"/>
<feature type="region of interest" description="Disordered" evidence="6">
    <location>
        <begin position="214"/>
        <end position="235"/>
    </location>
</feature>
<dbReference type="Pfam" id="PF01535">
    <property type="entry name" value="PPR"/>
    <property type="match status" value="1"/>
</dbReference>
<evidence type="ECO:0000256" key="5">
    <source>
        <dbReference type="PROSITE-ProRule" id="PRU00708"/>
    </source>
</evidence>